<dbReference type="AlphaFoldDB" id="A0A9W4E5U7"/>
<gene>
    <name evidence="3" type="ORF">SCOCK_220103</name>
</gene>
<evidence type="ECO:0000313" key="3">
    <source>
        <dbReference type="EMBL" id="CAG6393849.1"/>
    </source>
</evidence>
<keyword evidence="2" id="KW-1133">Transmembrane helix</keyword>
<organism evidence="3 4">
    <name type="scientific">Actinacidiphila cocklensis</name>
    <dbReference type="NCBI Taxonomy" id="887465"/>
    <lineage>
        <taxon>Bacteria</taxon>
        <taxon>Bacillati</taxon>
        <taxon>Actinomycetota</taxon>
        <taxon>Actinomycetes</taxon>
        <taxon>Kitasatosporales</taxon>
        <taxon>Streptomycetaceae</taxon>
        <taxon>Actinacidiphila</taxon>
    </lineage>
</organism>
<evidence type="ECO:0000313" key="4">
    <source>
        <dbReference type="Proteomes" id="UP001152519"/>
    </source>
</evidence>
<evidence type="ECO:0000256" key="1">
    <source>
        <dbReference type="SAM" id="MobiDB-lite"/>
    </source>
</evidence>
<feature type="region of interest" description="Disordered" evidence="1">
    <location>
        <begin position="30"/>
        <end position="59"/>
    </location>
</feature>
<evidence type="ECO:0000256" key="2">
    <source>
        <dbReference type="SAM" id="Phobius"/>
    </source>
</evidence>
<feature type="transmembrane region" description="Helical" evidence="2">
    <location>
        <begin position="180"/>
        <end position="198"/>
    </location>
</feature>
<accession>A0A9W4E5U7</accession>
<keyword evidence="4" id="KW-1185">Reference proteome</keyword>
<dbReference type="EMBL" id="CAJSLV010000051">
    <property type="protein sequence ID" value="CAG6393849.1"/>
    <property type="molecule type" value="Genomic_DNA"/>
</dbReference>
<comment type="caution">
    <text evidence="3">The sequence shown here is derived from an EMBL/GenBank/DDBJ whole genome shotgun (WGS) entry which is preliminary data.</text>
</comment>
<sequence length="251" mass="25907">MLRMTSSMSNARPSTIAPCVASMSTITSAVRTATRSSPRARGKSIGSRMPKGTPSSTLPPICLTVSRSAGWSRYARMDAPGRRFVWIKESDDGDGTSVTFASAAAKATMQTMAAAMTAARASVGPRVRRCSTGGGVLRPRGRGRGLGVRFGFAAGLFGFAAGLFGFAAGLVAGFTADLDFGFTAGTGFAAGFGLGFAVGRGPRIRSSSATRIAMAVTPPCGRLLGAAYPGPAVVRRVTAYDGRIPTHRRWG</sequence>
<protein>
    <submittedName>
        <fullName evidence="3">Uncharacterized protein</fullName>
    </submittedName>
</protein>
<keyword evidence="2" id="KW-0472">Membrane</keyword>
<feature type="transmembrane region" description="Helical" evidence="2">
    <location>
        <begin position="150"/>
        <end position="174"/>
    </location>
</feature>
<dbReference type="Proteomes" id="UP001152519">
    <property type="component" value="Unassembled WGS sequence"/>
</dbReference>
<name>A0A9W4E5U7_9ACTN</name>
<keyword evidence="2" id="KW-0812">Transmembrane</keyword>
<proteinExistence type="predicted"/>
<reference evidence="3" key="1">
    <citation type="submission" date="2021-05" db="EMBL/GenBank/DDBJ databases">
        <authorList>
            <person name="Arsene-Ploetze F."/>
        </authorList>
    </citation>
    <scope>NUCLEOTIDE SEQUENCE</scope>
    <source>
        <strain evidence="3">DSM 42138</strain>
    </source>
</reference>